<reference evidence="1 2" key="1">
    <citation type="submission" date="2016-12" db="EMBL/GenBank/DDBJ databases">
        <title>Comparative genomics of Bartonella apis.</title>
        <authorList>
            <person name="Engel P."/>
        </authorList>
    </citation>
    <scope>NUCLEOTIDE SEQUENCE [LARGE SCALE GENOMIC DNA]</scope>
    <source>
        <strain evidence="1 2">PEB0149</strain>
    </source>
</reference>
<comment type="caution">
    <text evidence="1">The sequence shown here is derived from an EMBL/GenBank/DDBJ whole genome shotgun (WGS) entry which is preliminary data.</text>
</comment>
<evidence type="ECO:0000313" key="1">
    <source>
        <dbReference type="EMBL" id="OLY43852.1"/>
    </source>
</evidence>
<dbReference type="AlphaFoldDB" id="A0A1R0FAC9"/>
<protein>
    <submittedName>
        <fullName evidence="1">Uncharacterized protein</fullName>
    </submittedName>
</protein>
<organism evidence="1 2">
    <name type="scientific">Bartonella apis</name>
    <dbReference type="NCBI Taxonomy" id="1686310"/>
    <lineage>
        <taxon>Bacteria</taxon>
        <taxon>Pseudomonadati</taxon>
        <taxon>Pseudomonadota</taxon>
        <taxon>Alphaproteobacteria</taxon>
        <taxon>Hyphomicrobiales</taxon>
        <taxon>Bartonellaceae</taxon>
        <taxon>Bartonella</taxon>
    </lineage>
</organism>
<sequence length="100" mass="11583">MILLQFIIWPERLFFVEKIICSKDYRLKEQTWLAIYAERRPAERGANPPPSFRHKTQFLKGRLSPAFSFTPRTIYHRAMAGKTKTGKITACLAVIEIASI</sequence>
<gene>
    <name evidence="1" type="ORF">PEB0149_012920</name>
</gene>
<dbReference type="EMBL" id="LXYT01000001">
    <property type="protein sequence ID" value="OLY43852.1"/>
    <property type="molecule type" value="Genomic_DNA"/>
</dbReference>
<accession>A0A1R0FAC9</accession>
<evidence type="ECO:0000313" key="2">
    <source>
        <dbReference type="Proteomes" id="UP000187344"/>
    </source>
</evidence>
<proteinExistence type="predicted"/>
<keyword evidence="2" id="KW-1185">Reference proteome</keyword>
<name>A0A1R0FAC9_9HYPH</name>
<dbReference type="Proteomes" id="UP000187344">
    <property type="component" value="Unassembled WGS sequence"/>
</dbReference>